<evidence type="ECO:0000313" key="2">
    <source>
        <dbReference type="Proteomes" id="UP000789920"/>
    </source>
</evidence>
<protein>
    <submittedName>
        <fullName evidence="1">28687_t:CDS:1</fullName>
    </submittedName>
</protein>
<gene>
    <name evidence="1" type="ORF">RPERSI_LOCUS4251</name>
</gene>
<accession>A0ACA9LXV8</accession>
<sequence length="108" mass="12305">VPKENAFLMKIFNLLWSITLIDWFACLIASVVFAAGGAWALLYFAVPYCYLGIITFIYGWRTSDTFDQGLREYVGLQIRKHHGMSLRIDSIPTFRPNTIKKPESAVLS</sequence>
<dbReference type="EMBL" id="CAJVQC010005749">
    <property type="protein sequence ID" value="CAG8558200.1"/>
    <property type="molecule type" value="Genomic_DNA"/>
</dbReference>
<feature type="non-terminal residue" evidence="1">
    <location>
        <position position="1"/>
    </location>
</feature>
<evidence type="ECO:0000313" key="1">
    <source>
        <dbReference type="EMBL" id="CAG8558200.1"/>
    </source>
</evidence>
<dbReference type="Proteomes" id="UP000789920">
    <property type="component" value="Unassembled WGS sequence"/>
</dbReference>
<keyword evidence="2" id="KW-1185">Reference proteome</keyword>
<reference evidence="1" key="1">
    <citation type="submission" date="2021-06" db="EMBL/GenBank/DDBJ databases">
        <authorList>
            <person name="Kallberg Y."/>
            <person name="Tangrot J."/>
            <person name="Rosling A."/>
        </authorList>
    </citation>
    <scope>NUCLEOTIDE SEQUENCE</scope>
    <source>
        <strain evidence="1">MA461A</strain>
    </source>
</reference>
<name>A0ACA9LXV8_9GLOM</name>
<organism evidence="1 2">
    <name type="scientific">Racocetra persica</name>
    <dbReference type="NCBI Taxonomy" id="160502"/>
    <lineage>
        <taxon>Eukaryota</taxon>
        <taxon>Fungi</taxon>
        <taxon>Fungi incertae sedis</taxon>
        <taxon>Mucoromycota</taxon>
        <taxon>Glomeromycotina</taxon>
        <taxon>Glomeromycetes</taxon>
        <taxon>Diversisporales</taxon>
        <taxon>Gigasporaceae</taxon>
        <taxon>Racocetra</taxon>
    </lineage>
</organism>
<comment type="caution">
    <text evidence="1">The sequence shown here is derived from an EMBL/GenBank/DDBJ whole genome shotgun (WGS) entry which is preliminary data.</text>
</comment>
<proteinExistence type="predicted"/>